<dbReference type="PANTHER" id="PTHR37625">
    <property type="entry name" value="OUTER MEMBRANE LIPOPROTEIN-RELATED"/>
    <property type="match status" value="1"/>
</dbReference>
<dbReference type="InterPro" id="IPR038706">
    <property type="entry name" value="Type_VI_SciN-like_sf"/>
</dbReference>
<organism evidence="2 3">
    <name type="scientific">Herbaspirillum hiltneri N3</name>
    <dbReference type="NCBI Taxonomy" id="1262470"/>
    <lineage>
        <taxon>Bacteria</taxon>
        <taxon>Pseudomonadati</taxon>
        <taxon>Pseudomonadota</taxon>
        <taxon>Betaproteobacteria</taxon>
        <taxon>Burkholderiales</taxon>
        <taxon>Oxalobacteraceae</taxon>
        <taxon>Herbaspirillum</taxon>
    </lineage>
</organism>
<name>A0ABN4I410_9BURK</name>
<dbReference type="Proteomes" id="UP000063429">
    <property type="component" value="Chromosome"/>
</dbReference>
<evidence type="ECO:0000313" key="2">
    <source>
        <dbReference type="EMBL" id="AKZ65497.1"/>
    </source>
</evidence>
<dbReference type="PROSITE" id="PS51257">
    <property type="entry name" value="PROKAR_LIPOPROTEIN"/>
    <property type="match status" value="1"/>
</dbReference>
<feature type="signal peptide" evidence="1">
    <location>
        <begin position="1"/>
        <end position="24"/>
    </location>
</feature>
<dbReference type="NCBIfam" id="TIGR03352">
    <property type="entry name" value="VI_chp_3"/>
    <property type="match status" value="1"/>
</dbReference>
<dbReference type="Gene3D" id="2.60.40.4150">
    <property type="entry name" value="Type VI secretion system, lipoprotein SciN"/>
    <property type="match status" value="1"/>
</dbReference>
<reference evidence="3" key="1">
    <citation type="journal article" date="2015" name="Genome Announc.">
        <title>Complete Genome Sequence of Herbaspirillum hiltneri N3 (DSM 17495), Isolated from Surface-Sterilized Wheat Roots.</title>
        <authorList>
            <person name="Guizelini D."/>
            <person name="Saizaki P.M."/>
            <person name="Coimbra N.A."/>
            <person name="Weiss V.A."/>
            <person name="Faoro H."/>
            <person name="Sfeir M.Z."/>
            <person name="Baura V.A."/>
            <person name="Monteiro R.A."/>
            <person name="Chubatsu L.S."/>
            <person name="Souza E.M."/>
            <person name="Cruz L.M."/>
            <person name="Pedrosa F.O."/>
            <person name="Raittz R.T."/>
            <person name="Marchaukoski J.N."/>
            <person name="Steffens M.B."/>
        </authorList>
    </citation>
    <scope>NUCLEOTIDE SEQUENCE [LARGE SCALE GENOMIC DNA]</scope>
    <source>
        <strain evidence="3">N3</strain>
    </source>
</reference>
<accession>A0ABN4I410</accession>
<dbReference type="InterPro" id="IPR017734">
    <property type="entry name" value="T6SS_SciN"/>
</dbReference>
<keyword evidence="1" id="KW-0732">Signal</keyword>
<sequence>MRNQFKIGATTCVLVGLAGCGAFQATKDSAVDAAKWAFTTQIKTMNIDLLARSSLNPDSGGRSLSTVVRIYQLKTAKNFEKLDYMQLQRDDIDALKPDLLATKDIVLRPDANASISEAMNSEAEYVGVVAFFRDMDKTSQWKLILPKKQWKKTDPVKIEVRESVLELQASES</sequence>
<proteinExistence type="predicted"/>
<dbReference type="EMBL" id="CP011409">
    <property type="protein sequence ID" value="AKZ65497.1"/>
    <property type="molecule type" value="Genomic_DNA"/>
</dbReference>
<feature type="chain" id="PRO_5047277329" evidence="1">
    <location>
        <begin position="25"/>
        <end position="172"/>
    </location>
</feature>
<dbReference type="Pfam" id="PF12790">
    <property type="entry name" value="T6SS-SciN"/>
    <property type="match status" value="1"/>
</dbReference>
<dbReference type="RefSeq" id="WP_053201776.1">
    <property type="nucleotide sequence ID" value="NZ_CP011409.1"/>
</dbReference>
<gene>
    <name evidence="2" type="ORF">F506_18440</name>
</gene>
<protein>
    <submittedName>
        <fullName evidence="2">Type VI secretion protein</fullName>
    </submittedName>
</protein>
<evidence type="ECO:0000313" key="3">
    <source>
        <dbReference type="Proteomes" id="UP000063429"/>
    </source>
</evidence>
<evidence type="ECO:0000256" key="1">
    <source>
        <dbReference type="SAM" id="SignalP"/>
    </source>
</evidence>
<keyword evidence="3" id="KW-1185">Reference proteome</keyword>
<dbReference type="PANTHER" id="PTHR37625:SF4">
    <property type="entry name" value="OUTER MEMBRANE LIPOPROTEIN"/>
    <property type="match status" value="1"/>
</dbReference>